<dbReference type="Proteomes" id="UP000004578">
    <property type="component" value="Unassembled WGS sequence"/>
</dbReference>
<keyword evidence="2" id="KW-1185">Reference proteome</keyword>
<reference evidence="1 2" key="1">
    <citation type="submission" date="2012-05" db="EMBL/GenBank/DDBJ databases">
        <authorList>
            <person name="Harkins D.M."/>
            <person name="Madupu R."/>
            <person name="Durkin A.S."/>
            <person name="Torralba M."/>
            <person name="Methe B."/>
            <person name="Sutton G.G."/>
            <person name="Nelson K.E."/>
        </authorList>
    </citation>
    <scope>NUCLEOTIDE SEQUENCE [LARGE SCALE GENOMIC DNA]</scope>
    <source>
        <strain evidence="1 2">F0490</strain>
    </source>
</reference>
<dbReference type="PATRIC" id="fig|1125717.3.peg.1992"/>
<evidence type="ECO:0000313" key="1">
    <source>
        <dbReference type="EMBL" id="EJF35280.1"/>
    </source>
</evidence>
<gene>
    <name evidence="1" type="ORF">HMPREF1317_0112</name>
</gene>
<name>J1GQP0_9ACTO</name>
<proteinExistence type="predicted"/>
<evidence type="ECO:0000313" key="2">
    <source>
        <dbReference type="Proteomes" id="UP000004578"/>
    </source>
</evidence>
<accession>J1GQP0</accession>
<protein>
    <submittedName>
        <fullName evidence="1">Uncharacterized protein</fullName>
    </submittedName>
</protein>
<dbReference type="EMBL" id="AKFS01000302">
    <property type="protein sequence ID" value="EJF35280.1"/>
    <property type="molecule type" value="Genomic_DNA"/>
</dbReference>
<comment type="caution">
    <text evidence="1">The sequence shown here is derived from an EMBL/GenBank/DDBJ whole genome shotgun (WGS) entry which is preliminary data.</text>
</comment>
<organism evidence="1 2">
    <name type="scientific">Schaalia georgiae F0490</name>
    <dbReference type="NCBI Taxonomy" id="1125717"/>
    <lineage>
        <taxon>Bacteria</taxon>
        <taxon>Bacillati</taxon>
        <taxon>Actinomycetota</taxon>
        <taxon>Actinomycetes</taxon>
        <taxon>Actinomycetales</taxon>
        <taxon>Actinomycetaceae</taxon>
        <taxon>Schaalia</taxon>
    </lineage>
</organism>
<dbReference type="RefSeq" id="WP_005872788.1">
    <property type="nucleotide sequence ID" value="NZ_AKFS01000302.1"/>
</dbReference>
<sequence>MSTTTRMDEYAGLCFSSWFRGNKPLTCEASAVLQPPDGRVSAVAQCAVRFEGGPDDAFAVYSWLAEVLGAVSPDDLYSSVVDTDEEAQGVTIDRETGALVLVQGGHLARVRPGDWVVYIPGKGFSVMDDDIFQEVWKKLRDEDE</sequence>
<dbReference type="AlphaFoldDB" id="J1GQP0"/>